<dbReference type="Pfam" id="PF05623">
    <property type="entry name" value="DUF789"/>
    <property type="match status" value="1"/>
</dbReference>
<comment type="caution">
    <text evidence="2">The sequence shown here is derived from an EMBL/GenBank/DDBJ whole genome shotgun (WGS) entry which is preliminary data.</text>
</comment>
<gene>
    <name evidence="2" type="ORF">FGO68_gene8034</name>
</gene>
<feature type="compositionally biased region" description="Basic and acidic residues" evidence="1">
    <location>
        <begin position="555"/>
        <end position="569"/>
    </location>
</feature>
<dbReference type="EMBL" id="RRYP01002039">
    <property type="protein sequence ID" value="TNV85207.1"/>
    <property type="molecule type" value="Genomic_DNA"/>
</dbReference>
<feature type="region of interest" description="Disordered" evidence="1">
    <location>
        <begin position="555"/>
        <end position="575"/>
    </location>
</feature>
<proteinExistence type="predicted"/>
<accession>A0A8J8NZQ4</accession>
<evidence type="ECO:0000313" key="3">
    <source>
        <dbReference type="Proteomes" id="UP000785679"/>
    </source>
</evidence>
<organism evidence="2 3">
    <name type="scientific">Halteria grandinella</name>
    <dbReference type="NCBI Taxonomy" id="5974"/>
    <lineage>
        <taxon>Eukaryota</taxon>
        <taxon>Sar</taxon>
        <taxon>Alveolata</taxon>
        <taxon>Ciliophora</taxon>
        <taxon>Intramacronucleata</taxon>
        <taxon>Spirotrichea</taxon>
        <taxon>Stichotrichia</taxon>
        <taxon>Sporadotrichida</taxon>
        <taxon>Halteriidae</taxon>
        <taxon>Halteria</taxon>
    </lineage>
</organism>
<protein>
    <submittedName>
        <fullName evidence="2">Uncharacterized protein</fullName>
    </submittedName>
</protein>
<sequence length="888" mass="100654">MPHSPSTPLELPLKNVYRMQDCLDILQEQRKCESLYCLEFDLKSALPLQADCCNDFNPVPFEQKNLLGDEEYLAAQIRIIDQDMVGSTLYFYVNGECHGKKVLQQDLRYQLQGKKIVKSVQSRILDFKQAIAEAVIQRCISVGQNCGCGYYCNHKDLAATAEKIHPSSMNMRPIHNLMDELDCLGIPTPFISRGHILHAKMMNMTKSCAVQVKYQNLPNIEQFLTNFNQLVLQSGIIQKFFFSFDLPLSILKKDVTQAEIIKSQQAFEGGAGAVSPFSQILRSQVFPQYGGSSDKKEAQAIPQPIINILEEMKRKQSEAYAQQNFDQPSATFFTADSQPFMRAKSTQDVPPPQQTVFSTGNMTTTGTGNTIFNYQVINQMVPYHPPSYHSGYHSSAYGYPQSQFAHSFNSDSTNARYQSKPMLSNLDKFLSLSTPSFSQDYKSRSINLRQFFEVFTDVSNYGLKLLLSLPSNKATVVQGRDQLCIFVPTLSHIALQYYEQGSQRVISGETEESARVKTLSPQAREDKNEELFEQGVQRPGQNTVTLAKEVSRLLSEDESSKHLSEKAPVEETTSSQHQLQMYMENSLSAMTLSQLHLTEEASAKATVTRVKRMFEYSEEQPVYNRASFQETVTSIFEKNPQLAQLKVFNPQKSNFQDSKSNGEEDINAEESWFCIVWSLLKQQVLKGGSSTLNDLDQQSQGVAQGQQILVIYRFTAEDQPTGPIKLKVVGLLPLKSDDLTFWLTPQKEAGQVYSQRRLDGFERAAYKRYVSLNDKALNFINRHDETLTCFDFKAFQTQVELGALPSTLINPPRQEQHSYHHSKSTASYKRRYHHHHLPFQHSYYPRYSGDMRSDMSFTSSNHSELGSGSSAAGDVQPAYKYLIERLPL</sequence>
<evidence type="ECO:0000256" key="1">
    <source>
        <dbReference type="SAM" id="MobiDB-lite"/>
    </source>
</evidence>
<dbReference type="InterPro" id="IPR008507">
    <property type="entry name" value="DUF789"/>
</dbReference>
<dbReference type="AlphaFoldDB" id="A0A8J8NZQ4"/>
<dbReference type="Proteomes" id="UP000785679">
    <property type="component" value="Unassembled WGS sequence"/>
</dbReference>
<dbReference type="OrthoDB" id="10672720at2759"/>
<name>A0A8J8NZQ4_HALGN</name>
<evidence type="ECO:0000313" key="2">
    <source>
        <dbReference type="EMBL" id="TNV85207.1"/>
    </source>
</evidence>
<keyword evidence="3" id="KW-1185">Reference proteome</keyword>
<reference evidence="2" key="1">
    <citation type="submission" date="2019-06" db="EMBL/GenBank/DDBJ databases">
        <authorList>
            <person name="Zheng W."/>
        </authorList>
    </citation>
    <scope>NUCLEOTIDE SEQUENCE</scope>
    <source>
        <strain evidence="2">QDHG01</strain>
    </source>
</reference>